<name>A0A382QF47_9ZZZZ</name>
<dbReference type="AlphaFoldDB" id="A0A382QF47"/>
<reference evidence="1" key="1">
    <citation type="submission" date="2018-05" db="EMBL/GenBank/DDBJ databases">
        <authorList>
            <person name="Lanie J.A."/>
            <person name="Ng W.-L."/>
            <person name="Kazmierczak K.M."/>
            <person name="Andrzejewski T.M."/>
            <person name="Davidsen T.M."/>
            <person name="Wayne K.J."/>
            <person name="Tettelin H."/>
            <person name="Glass J.I."/>
            <person name="Rusch D."/>
            <person name="Podicherti R."/>
            <person name="Tsui H.-C.T."/>
            <person name="Winkler M.E."/>
        </authorList>
    </citation>
    <scope>NUCLEOTIDE SEQUENCE</scope>
</reference>
<dbReference type="EMBL" id="UINC01113808">
    <property type="protein sequence ID" value="SVC83667.1"/>
    <property type="molecule type" value="Genomic_DNA"/>
</dbReference>
<organism evidence="1">
    <name type="scientific">marine metagenome</name>
    <dbReference type="NCBI Taxonomy" id="408172"/>
    <lineage>
        <taxon>unclassified sequences</taxon>
        <taxon>metagenomes</taxon>
        <taxon>ecological metagenomes</taxon>
    </lineage>
</organism>
<proteinExistence type="predicted"/>
<evidence type="ECO:0000313" key="1">
    <source>
        <dbReference type="EMBL" id="SVC83667.1"/>
    </source>
</evidence>
<gene>
    <name evidence="1" type="ORF">METZ01_LOCUS336521</name>
</gene>
<sequence>MLTQKFTYNPLERVNIKGSRHYQTPDGQPLPSVTTVLDALKDKTALFEWRKRVGNEEADRIMRLAAGIGTQVHLHLEKHILEEDRPGGSNLIHQMAESYQKLLLNKVYQM</sequence>
<protein>
    <submittedName>
        <fullName evidence="1">Uncharacterized protein</fullName>
    </submittedName>
</protein>
<accession>A0A382QF47</accession>